<organism evidence="1">
    <name type="scientific">marine metagenome</name>
    <dbReference type="NCBI Taxonomy" id="408172"/>
    <lineage>
        <taxon>unclassified sequences</taxon>
        <taxon>metagenomes</taxon>
        <taxon>ecological metagenomes</taxon>
    </lineage>
</organism>
<sequence>MPGLYHLPAAEFPQKHQFQGIEPGNQVQQCTAAAAAGLSWDR</sequence>
<evidence type="ECO:0000313" key="1">
    <source>
        <dbReference type="EMBL" id="SVA73226.1"/>
    </source>
</evidence>
<reference evidence="1" key="1">
    <citation type="submission" date="2018-05" db="EMBL/GenBank/DDBJ databases">
        <authorList>
            <person name="Lanie J.A."/>
            <person name="Ng W.-L."/>
            <person name="Kazmierczak K.M."/>
            <person name="Andrzejewski T.M."/>
            <person name="Davidsen T.M."/>
            <person name="Wayne K.J."/>
            <person name="Tettelin H."/>
            <person name="Glass J.I."/>
            <person name="Rusch D."/>
            <person name="Podicherti R."/>
            <person name="Tsui H.-C.T."/>
            <person name="Winkler M.E."/>
        </authorList>
    </citation>
    <scope>NUCLEOTIDE SEQUENCE</scope>
</reference>
<dbReference type="AlphaFoldDB" id="A0A381Y801"/>
<accession>A0A381Y801</accession>
<name>A0A381Y801_9ZZZZ</name>
<dbReference type="EMBL" id="UINC01017614">
    <property type="protein sequence ID" value="SVA73226.1"/>
    <property type="molecule type" value="Genomic_DNA"/>
</dbReference>
<proteinExistence type="predicted"/>
<protein>
    <submittedName>
        <fullName evidence="1">Uncharacterized protein</fullName>
    </submittedName>
</protein>
<gene>
    <name evidence="1" type="ORF">METZ01_LOCUS126080</name>
</gene>